<evidence type="ECO:0000256" key="3">
    <source>
        <dbReference type="ARBA" id="ARBA00022692"/>
    </source>
</evidence>
<evidence type="ECO:0000256" key="4">
    <source>
        <dbReference type="ARBA" id="ARBA00022989"/>
    </source>
</evidence>
<comment type="caution">
    <text evidence="7">The sequence shown here is derived from an EMBL/GenBank/DDBJ whole genome shotgun (WGS) entry which is preliminary data.</text>
</comment>
<feature type="transmembrane region" description="Helical" evidence="6">
    <location>
        <begin position="21"/>
        <end position="44"/>
    </location>
</feature>
<feature type="transmembrane region" description="Helical" evidence="6">
    <location>
        <begin position="64"/>
        <end position="83"/>
    </location>
</feature>
<reference evidence="7" key="1">
    <citation type="submission" date="2020-07" db="EMBL/GenBank/DDBJ databases">
        <title>Huge and variable diversity of episymbiotic CPR bacteria and DPANN archaea in groundwater ecosystems.</title>
        <authorList>
            <person name="He C.Y."/>
            <person name="Keren R."/>
            <person name="Whittaker M."/>
            <person name="Farag I.F."/>
            <person name="Doudna J."/>
            <person name="Cate J.H.D."/>
            <person name="Banfield J.F."/>
        </authorList>
    </citation>
    <scope>NUCLEOTIDE SEQUENCE</scope>
    <source>
        <strain evidence="7">NC_groundwater_1482_Ag_S-0.65um_47_24</strain>
    </source>
</reference>
<keyword evidence="3 6" id="KW-0812">Transmembrane</keyword>
<proteinExistence type="predicted"/>
<dbReference type="InterPro" id="IPR001851">
    <property type="entry name" value="ABC_transp_permease"/>
</dbReference>
<comment type="subcellular location">
    <subcellularLocation>
        <location evidence="1">Cell membrane</location>
        <topology evidence="1">Multi-pass membrane protein</topology>
    </subcellularLocation>
</comment>
<keyword evidence="5 6" id="KW-0472">Membrane</keyword>
<dbReference type="Pfam" id="PF02653">
    <property type="entry name" value="BPD_transp_2"/>
    <property type="match status" value="1"/>
</dbReference>
<accession>A0A933GLK6</accession>
<keyword evidence="4 6" id="KW-1133">Transmembrane helix</keyword>
<sequence>MRPTGIFNVRYAQEIEIFRTIWQKCLFLAAFIIQHGGTFTGEIYGLSVPRASIGGIVLDTEKNYYLFTLIMTFLFTLIAKNLMRSHVGRAFVAIRDNDIAATVMGINTFSYKLLAFFICCFYAGIAGSLWAHYIISIHPEQFPFIDSVWYLGFLAVGGTGSVVGPVFGTLVWRLLREWVAALVPALASAFPNFAATAYSGLSLFIFGLVVVLFLVLEPRGINHRWTIFKTYYRLWPFSY</sequence>
<name>A0A933GLK6_UNCTE</name>
<organism evidence="7 8">
    <name type="scientific">Tectimicrobiota bacterium</name>
    <dbReference type="NCBI Taxonomy" id="2528274"/>
    <lineage>
        <taxon>Bacteria</taxon>
        <taxon>Pseudomonadati</taxon>
        <taxon>Nitrospinota/Tectimicrobiota group</taxon>
        <taxon>Candidatus Tectimicrobiota</taxon>
    </lineage>
</organism>
<dbReference type="Proteomes" id="UP000772181">
    <property type="component" value="Unassembled WGS sequence"/>
</dbReference>
<feature type="transmembrane region" description="Helical" evidence="6">
    <location>
        <begin position="147"/>
        <end position="167"/>
    </location>
</feature>
<dbReference type="GO" id="GO:0015658">
    <property type="term" value="F:branched-chain amino acid transmembrane transporter activity"/>
    <property type="evidence" value="ECO:0007669"/>
    <property type="project" value="InterPro"/>
</dbReference>
<protein>
    <submittedName>
        <fullName evidence="7">Branched-chain amino acid ABC transporter permease</fullName>
    </submittedName>
</protein>
<feature type="transmembrane region" description="Helical" evidence="6">
    <location>
        <begin position="197"/>
        <end position="216"/>
    </location>
</feature>
<evidence type="ECO:0000313" key="8">
    <source>
        <dbReference type="Proteomes" id="UP000772181"/>
    </source>
</evidence>
<dbReference type="InterPro" id="IPR043428">
    <property type="entry name" value="LivM-like"/>
</dbReference>
<dbReference type="PANTHER" id="PTHR30482">
    <property type="entry name" value="HIGH-AFFINITY BRANCHED-CHAIN AMINO ACID TRANSPORT SYSTEM PERMEASE"/>
    <property type="match status" value="1"/>
</dbReference>
<evidence type="ECO:0000313" key="7">
    <source>
        <dbReference type="EMBL" id="MBI4594845.1"/>
    </source>
</evidence>
<evidence type="ECO:0000256" key="5">
    <source>
        <dbReference type="ARBA" id="ARBA00023136"/>
    </source>
</evidence>
<dbReference type="AlphaFoldDB" id="A0A933GLK6"/>
<dbReference type="EMBL" id="JACQWF010000023">
    <property type="protein sequence ID" value="MBI4594845.1"/>
    <property type="molecule type" value="Genomic_DNA"/>
</dbReference>
<evidence type="ECO:0000256" key="1">
    <source>
        <dbReference type="ARBA" id="ARBA00004651"/>
    </source>
</evidence>
<dbReference type="PANTHER" id="PTHR30482:SF5">
    <property type="entry name" value="ABC TRANSPORTER PERMEASE PROTEIN"/>
    <property type="match status" value="1"/>
</dbReference>
<gene>
    <name evidence="7" type="ORF">HY730_00525</name>
</gene>
<feature type="transmembrane region" description="Helical" evidence="6">
    <location>
        <begin position="113"/>
        <end position="135"/>
    </location>
</feature>
<dbReference type="CDD" id="cd06581">
    <property type="entry name" value="TM_PBP1_LivM_like"/>
    <property type="match status" value="1"/>
</dbReference>
<dbReference type="GO" id="GO:0005886">
    <property type="term" value="C:plasma membrane"/>
    <property type="evidence" value="ECO:0007669"/>
    <property type="project" value="UniProtKB-SubCell"/>
</dbReference>
<keyword evidence="2" id="KW-1003">Cell membrane</keyword>
<evidence type="ECO:0000256" key="2">
    <source>
        <dbReference type="ARBA" id="ARBA00022475"/>
    </source>
</evidence>
<evidence type="ECO:0000256" key="6">
    <source>
        <dbReference type="SAM" id="Phobius"/>
    </source>
</evidence>